<dbReference type="EMBL" id="CAOQHR010000005">
    <property type="protein sequence ID" value="CAI6335208.1"/>
    <property type="molecule type" value="Genomic_DNA"/>
</dbReference>
<dbReference type="AlphaFoldDB" id="A0A9W4XKQ5"/>
<keyword evidence="1" id="KW-0732">Signal</keyword>
<evidence type="ECO:0000256" key="1">
    <source>
        <dbReference type="SAM" id="SignalP"/>
    </source>
</evidence>
<protein>
    <recommendedName>
        <fullName evidence="4">Secreted protein</fullName>
    </recommendedName>
</protein>
<dbReference type="Proteomes" id="UP001152607">
    <property type="component" value="Unassembled WGS sequence"/>
</dbReference>
<evidence type="ECO:0008006" key="4">
    <source>
        <dbReference type="Google" id="ProtNLM"/>
    </source>
</evidence>
<evidence type="ECO:0000313" key="2">
    <source>
        <dbReference type="EMBL" id="CAI6335208.1"/>
    </source>
</evidence>
<keyword evidence="3" id="KW-1185">Reference proteome</keyword>
<feature type="signal peptide" evidence="1">
    <location>
        <begin position="1"/>
        <end position="24"/>
    </location>
</feature>
<sequence length="95" mass="10104">MPRIRLQVALRAALLSLIATLFFAAPEGPCAVSIYVGNFCQLGAWLPSHWSISVAVLPSSRATGGRPISPTRLLNVGIAPWAKGQQSSLSSFLWG</sequence>
<feature type="chain" id="PRO_5040882133" description="Secreted protein" evidence="1">
    <location>
        <begin position="25"/>
        <end position="95"/>
    </location>
</feature>
<reference evidence="2" key="1">
    <citation type="submission" date="2023-01" db="EMBL/GenBank/DDBJ databases">
        <authorList>
            <person name="Van Ghelder C."/>
            <person name="Rancurel C."/>
        </authorList>
    </citation>
    <scope>NUCLEOTIDE SEQUENCE</scope>
    <source>
        <strain evidence="2">CNCM I-4278</strain>
    </source>
</reference>
<organism evidence="2 3">
    <name type="scientific">Periconia digitata</name>
    <dbReference type="NCBI Taxonomy" id="1303443"/>
    <lineage>
        <taxon>Eukaryota</taxon>
        <taxon>Fungi</taxon>
        <taxon>Dikarya</taxon>
        <taxon>Ascomycota</taxon>
        <taxon>Pezizomycotina</taxon>
        <taxon>Dothideomycetes</taxon>
        <taxon>Pleosporomycetidae</taxon>
        <taxon>Pleosporales</taxon>
        <taxon>Massarineae</taxon>
        <taxon>Periconiaceae</taxon>
        <taxon>Periconia</taxon>
    </lineage>
</organism>
<gene>
    <name evidence="2" type="ORF">PDIGIT_LOCUS8287</name>
</gene>
<comment type="caution">
    <text evidence="2">The sequence shown here is derived from an EMBL/GenBank/DDBJ whole genome shotgun (WGS) entry which is preliminary data.</text>
</comment>
<accession>A0A9W4XKQ5</accession>
<proteinExistence type="predicted"/>
<evidence type="ECO:0000313" key="3">
    <source>
        <dbReference type="Proteomes" id="UP001152607"/>
    </source>
</evidence>
<name>A0A9W4XKQ5_9PLEO</name>